<comment type="caution">
    <text evidence="1">The sequence shown here is derived from an EMBL/GenBank/DDBJ whole genome shotgun (WGS) entry which is preliminary data.</text>
</comment>
<dbReference type="EMBL" id="LVWI01000001">
    <property type="protein sequence ID" value="OKP91716.1"/>
    <property type="molecule type" value="Genomic_DNA"/>
</dbReference>
<keyword evidence="2" id="KW-1185">Reference proteome</keyword>
<proteinExistence type="predicted"/>
<protein>
    <submittedName>
        <fullName evidence="1">Uncharacterized protein</fullName>
    </submittedName>
</protein>
<name>A0ABX3EWG5_9BACL</name>
<reference evidence="1 2" key="1">
    <citation type="submission" date="2016-03" db="EMBL/GenBank/DDBJ databases">
        <authorList>
            <person name="Sant'Anna F.H."/>
            <person name="Ambrosini A."/>
            <person name="Souza R."/>
            <person name="Bach E."/>
            <person name="Fernandes G."/>
            <person name="Balsanelli E."/>
            <person name="Baura V.A."/>
            <person name="Souza E.M."/>
            <person name="Passaglia L."/>
        </authorList>
    </citation>
    <scope>NUCLEOTIDE SEQUENCE [LARGE SCALE GENOMIC DNA]</scope>
    <source>
        <strain evidence="1 2">P26E</strain>
    </source>
</reference>
<gene>
    <name evidence="1" type="ORF">A3844_00920</name>
</gene>
<accession>A0ABX3EWG5</accession>
<organism evidence="1 2">
    <name type="scientific">Paenibacillus helianthi</name>
    <dbReference type="NCBI Taxonomy" id="1349432"/>
    <lineage>
        <taxon>Bacteria</taxon>
        <taxon>Bacillati</taxon>
        <taxon>Bacillota</taxon>
        <taxon>Bacilli</taxon>
        <taxon>Bacillales</taxon>
        <taxon>Paenibacillaceae</taxon>
        <taxon>Paenibacillus</taxon>
    </lineage>
</organism>
<sequence>MKGEKDIQKFSKIKYISPYYEVNKASLLKSKEDMATVPSYENFRDISFFSVMMNPYHLVQLEILLRM</sequence>
<evidence type="ECO:0000313" key="2">
    <source>
        <dbReference type="Proteomes" id="UP000186058"/>
    </source>
</evidence>
<dbReference type="Proteomes" id="UP000186058">
    <property type="component" value="Unassembled WGS sequence"/>
</dbReference>
<evidence type="ECO:0000313" key="1">
    <source>
        <dbReference type="EMBL" id="OKP91716.1"/>
    </source>
</evidence>